<evidence type="ECO:0000313" key="8">
    <source>
        <dbReference type="EMBL" id="SDG10202.1"/>
    </source>
</evidence>
<keyword evidence="9" id="KW-1185">Reference proteome</keyword>
<keyword evidence="5" id="KW-0732">Signal</keyword>
<dbReference type="STRING" id="551996.SAMN05192573_102243"/>
<dbReference type="Gene3D" id="3.20.20.80">
    <property type="entry name" value="Glycosidases"/>
    <property type="match status" value="1"/>
</dbReference>
<reference evidence="9" key="1">
    <citation type="submission" date="2016-10" db="EMBL/GenBank/DDBJ databases">
        <authorList>
            <person name="Varghese N."/>
            <person name="Submissions S."/>
        </authorList>
    </citation>
    <scope>NUCLEOTIDE SEQUENCE [LARGE SCALE GENOMIC DNA]</scope>
    <source>
        <strain evidence="9">Gh-67</strain>
    </source>
</reference>
<feature type="domain" description="Beta-galactosidase galactose-binding" evidence="7">
    <location>
        <begin position="888"/>
        <end position="950"/>
    </location>
</feature>
<dbReference type="Gene3D" id="2.60.120.260">
    <property type="entry name" value="Galactose-binding domain-like"/>
    <property type="match status" value="3"/>
</dbReference>
<evidence type="ECO:0000256" key="4">
    <source>
        <dbReference type="RuleBase" id="RU003679"/>
    </source>
</evidence>
<dbReference type="RefSeq" id="WP_091163151.1">
    <property type="nucleotide sequence ID" value="NZ_FNCG01000002.1"/>
</dbReference>
<evidence type="ECO:0000259" key="6">
    <source>
        <dbReference type="Pfam" id="PF01301"/>
    </source>
</evidence>
<name>A0A1G7RHG7_9SPHI</name>
<dbReference type="InterPro" id="IPR008979">
    <property type="entry name" value="Galactose-bd-like_sf"/>
</dbReference>
<dbReference type="InterPro" id="IPR031330">
    <property type="entry name" value="Gly_Hdrlase_35_cat"/>
</dbReference>
<evidence type="ECO:0000256" key="1">
    <source>
        <dbReference type="ARBA" id="ARBA00009809"/>
    </source>
</evidence>
<evidence type="ECO:0000259" key="7">
    <source>
        <dbReference type="Pfam" id="PF21467"/>
    </source>
</evidence>
<evidence type="ECO:0000313" key="9">
    <source>
        <dbReference type="Proteomes" id="UP000199705"/>
    </source>
</evidence>
<evidence type="ECO:0000256" key="3">
    <source>
        <dbReference type="ARBA" id="ARBA00023295"/>
    </source>
</evidence>
<dbReference type="PANTHER" id="PTHR23421">
    <property type="entry name" value="BETA-GALACTOSIDASE RELATED"/>
    <property type="match status" value="1"/>
</dbReference>
<keyword evidence="3" id="KW-0326">Glycosidase</keyword>
<dbReference type="SUPFAM" id="SSF51445">
    <property type="entry name" value="(Trans)glycosidases"/>
    <property type="match status" value="1"/>
</dbReference>
<feature type="domain" description="Glycoside hydrolase 35 catalytic" evidence="6">
    <location>
        <begin position="47"/>
        <end position="332"/>
    </location>
</feature>
<organism evidence="8 9">
    <name type="scientific">Mucilaginibacter gossypii</name>
    <dbReference type="NCBI Taxonomy" id="551996"/>
    <lineage>
        <taxon>Bacteria</taxon>
        <taxon>Pseudomonadati</taxon>
        <taxon>Bacteroidota</taxon>
        <taxon>Sphingobacteriia</taxon>
        <taxon>Sphingobacteriales</taxon>
        <taxon>Sphingobacteriaceae</taxon>
        <taxon>Mucilaginibacter</taxon>
    </lineage>
</organism>
<feature type="chain" id="PRO_5011729789" evidence="5">
    <location>
        <begin position="21"/>
        <end position="985"/>
    </location>
</feature>
<protein>
    <submittedName>
        <fullName evidence="8">Beta-galactosidase</fullName>
    </submittedName>
</protein>
<dbReference type="InterPro" id="IPR001944">
    <property type="entry name" value="Glycoside_Hdrlase_35"/>
</dbReference>
<feature type="signal peptide" evidence="5">
    <location>
        <begin position="1"/>
        <end position="20"/>
    </location>
</feature>
<gene>
    <name evidence="8" type="ORF">SAMN05192573_102243</name>
</gene>
<dbReference type="AlphaFoldDB" id="A0A1G7RHG7"/>
<dbReference type="InterPro" id="IPR017853">
    <property type="entry name" value="GH"/>
</dbReference>
<dbReference type="SUPFAM" id="SSF49785">
    <property type="entry name" value="Galactose-binding domain-like"/>
    <property type="match status" value="2"/>
</dbReference>
<proteinExistence type="inferred from homology"/>
<comment type="similarity">
    <text evidence="1 4">Belongs to the glycosyl hydrolase 35 family.</text>
</comment>
<dbReference type="Proteomes" id="UP000199705">
    <property type="component" value="Unassembled WGS sequence"/>
</dbReference>
<accession>A0A1G7RHG7</accession>
<dbReference type="GO" id="GO:0005975">
    <property type="term" value="P:carbohydrate metabolic process"/>
    <property type="evidence" value="ECO:0007669"/>
    <property type="project" value="InterPro"/>
</dbReference>
<sequence>MRIRYTILTFILLLTAFTSALSQGSNDYIFPTTAVAKPYIDFDSKGFIVQGKRTFIVSAGLEYSRIPHELWYDRLMRIKRAGFNCIEIYTIWNFHEEQEGKFNFSGDRDLGKFLDIVKQLGLYAIVRVGPYYCAEWDNGGYPIWLKFKKGLRVREDNKPFEQYVDRFFDHLLPVVFQRQINKGGAVILVQLENEHPNGWGTVMPDGYFKHLQAKALDMGMQVPYFFSGLHHASDPAGDGKLDDDKRPNPWFSTEFWTVWYSQYGAKPGDAELYDRRTWKIIAHGGNGYNYYMAHGGSNFGYTNNDEDAASYDYGTGIGQAGDLRPIYYTFKRASWFSRSFQDVLENSTNASEIYKGIAADTAVKISARTSPAGDLIFLDNPGASKVSTLLNIKGDEGLLAGKKISVQPKEIYPLVHNYKLNDEVTLDWALTRVFAIVKQVNTTTIIVDAEAGDQLLLRFNTKEKASSASASVKIGNNNLLIDEQMPATAEMPVEYTFNSGSQTIRVLAMNHTLTDKTWIVGIEGTSYIITGLNYVGDLSVKNGQLKVTAETPLIQNAGQKIMLYTDGKGIAFSVDAQEGNQPRTISLTNWQYKDASVNAAPNVNASSWLKSKDPQPMGADDDITADAWYRASLNITSNGKYTLQVKGGGRGQAFIDGKPAAKWKLNDNELTINLTKGKHNLAVFAAHDGRDKLAAYLGPIDEVDSKGLFGNALIKKGGPFISELSDWYFTRANKKYDVKQGPPAFDTSVYKKYKIGNDVFNLKEGYAWFHITIPQQPAGTSKLAVLFKSVDENATVFINGKQVAHHDGWNQPFEVNITDAETLKHPVDLTLFIENYSNEGGIDQSVKINAIGDATAVINWQLKGGPGDAQAVQGWTKLEAVKQVKNVPAFYRTIFSLPSSAGSTFIWRFDPDGLGHGSVWVNGHNLGRYPEKLDMKSLYIPECWLKPGVNQVVVYDEDGNSINKTRIVAEGAAGRLIKEISIPLN</sequence>
<dbReference type="Pfam" id="PF01301">
    <property type="entry name" value="Glyco_hydro_35"/>
    <property type="match status" value="1"/>
</dbReference>
<dbReference type="InterPro" id="IPR048913">
    <property type="entry name" value="BetaGal_gal-bd"/>
</dbReference>
<keyword evidence="2" id="KW-0378">Hydrolase</keyword>
<dbReference type="PRINTS" id="PR00742">
    <property type="entry name" value="GLHYDRLASE35"/>
</dbReference>
<dbReference type="Pfam" id="PF21467">
    <property type="entry name" value="BetaGal_gal-bd"/>
    <property type="match status" value="1"/>
</dbReference>
<evidence type="ECO:0000256" key="2">
    <source>
        <dbReference type="ARBA" id="ARBA00022801"/>
    </source>
</evidence>
<dbReference type="GO" id="GO:0004553">
    <property type="term" value="F:hydrolase activity, hydrolyzing O-glycosyl compounds"/>
    <property type="evidence" value="ECO:0007669"/>
    <property type="project" value="InterPro"/>
</dbReference>
<evidence type="ECO:0000256" key="5">
    <source>
        <dbReference type="SAM" id="SignalP"/>
    </source>
</evidence>
<dbReference type="EMBL" id="FNCG01000002">
    <property type="protein sequence ID" value="SDG10202.1"/>
    <property type="molecule type" value="Genomic_DNA"/>
</dbReference>